<dbReference type="EMBL" id="JH921428">
    <property type="protein sequence ID" value="EKD21794.1"/>
    <property type="molecule type" value="Genomic_DNA"/>
</dbReference>
<gene>
    <name evidence="2" type="ORF">MBM_00907</name>
</gene>
<feature type="region of interest" description="Disordered" evidence="1">
    <location>
        <begin position="1"/>
        <end position="187"/>
    </location>
</feature>
<dbReference type="AlphaFoldDB" id="K1Y9E7"/>
<dbReference type="InParanoid" id="K1Y9E7"/>
<evidence type="ECO:0000313" key="2">
    <source>
        <dbReference type="EMBL" id="EKD21794.1"/>
    </source>
</evidence>
<evidence type="ECO:0000256" key="1">
    <source>
        <dbReference type="SAM" id="MobiDB-lite"/>
    </source>
</evidence>
<evidence type="ECO:0000313" key="3">
    <source>
        <dbReference type="Proteomes" id="UP000006753"/>
    </source>
</evidence>
<dbReference type="Proteomes" id="UP000006753">
    <property type="component" value="Unassembled WGS sequence"/>
</dbReference>
<feature type="compositionally biased region" description="Polar residues" evidence="1">
    <location>
        <begin position="171"/>
        <end position="180"/>
    </location>
</feature>
<dbReference type="HOGENOM" id="CLU_1447981_0_0_1"/>
<dbReference type="KEGG" id="mbe:MBM_00907"/>
<feature type="compositionally biased region" description="Low complexity" evidence="1">
    <location>
        <begin position="27"/>
        <end position="36"/>
    </location>
</feature>
<protein>
    <submittedName>
        <fullName evidence="2">Uncharacterized protein</fullName>
    </submittedName>
</protein>
<accession>K1Y9E7</accession>
<reference evidence="2 3" key="1">
    <citation type="journal article" date="2012" name="BMC Genomics">
        <title>Sequencing the genome of Marssonina brunnea reveals fungus-poplar co-evolution.</title>
        <authorList>
            <person name="Zhu S."/>
            <person name="Cao Y.-Z."/>
            <person name="Jiang C."/>
            <person name="Tan B.-Y."/>
            <person name="Wang Z."/>
            <person name="Feng S."/>
            <person name="Zhang L."/>
            <person name="Su X.-H."/>
            <person name="Brejova B."/>
            <person name="Vinar T."/>
            <person name="Xu M."/>
            <person name="Wang M.-X."/>
            <person name="Zhang S.-G."/>
            <person name="Huang M.-R."/>
            <person name="Wu R."/>
            <person name="Zhou Y."/>
        </authorList>
    </citation>
    <scope>NUCLEOTIDE SEQUENCE [LARGE SCALE GENOMIC DNA]</scope>
    <source>
        <strain evidence="2 3">MB_m1</strain>
    </source>
</reference>
<keyword evidence="3" id="KW-1185">Reference proteome</keyword>
<organism evidence="2 3">
    <name type="scientific">Marssonina brunnea f. sp. multigermtubi (strain MB_m1)</name>
    <name type="common">Marssonina leaf spot fungus</name>
    <dbReference type="NCBI Taxonomy" id="1072389"/>
    <lineage>
        <taxon>Eukaryota</taxon>
        <taxon>Fungi</taxon>
        <taxon>Dikarya</taxon>
        <taxon>Ascomycota</taxon>
        <taxon>Pezizomycotina</taxon>
        <taxon>Leotiomycetes</taxon>
        <taxon>Helotiales</taxon>
        <taxon>Drepanopezizaceae</taxon>
        <taxon>Drepanopeziza</taxon>
    </lineage>
</organism>
<name>K1Y9E7_MARBU</name>
<proteinExistence type="predicted"/>
<sequence>MRTPQTRVSEMPCLAPALINRSIGPIPSRSGDNNNGNPPPVRGGKKRAPASERLFGGKKGSLIRYYKSNPQHQDQDQYQYQNALKSSERHDANRGSKSVYTHLVTYAKPAQKPAGSRSKSKSKSKSRLSNFSLKRVGPSPKGPLPLRSLTAFKTDRPTCLPFSATTPPPTIQTSAPSAESRNTRDVR</sequence>